<dbReference type="OrthoDB" id="86940at2"/>
<protein>
    <recommendedName>
        <fullName evidence="5">VCBS repeat protein</fullName>
    </recommendedName>
</protein>
<feature type="chain" id="PRO_5016364150" description="VCBS repeat protein" evidence="2">
    <location>
        <begin position="20"/>
        <end position="195"/>
    </location>
</feature>
<keyword evidence="2" id="KW-0732">Signal</keyword>
<feature type="compositionally biased region" description="Basic and acidic residues" evidence="1">
    <location>
        <begin position="180"/>
        <end position="195"/>
    </location>
</feature>
<name>A0A318UIC9_9SPHI</name>
<dbReference type="InterPro" id="IPR028994">
    <property type="entry name" value="Integrin_alpha_N"/>
</dbReference>
<reference evidence="3 4" key="1">
    <citation type="submission" date="2018-06" db="EMBL/GenBank/DDBJ databases">
        <title>Genomic Encyclopedia of Archaeal and Bacterial Type Strains, Phase II (KMG-II): from individual species to whole genera.</title>
        <authorList>
            <person name="Goeker M."/>
        </authorList>
    </citation>
    <scope>NUCLEOTIDE SEQUENCE [LARGE SCALE GENOMIC DNA]</scope>
    <source>
        <strain evidence="3 4">DSM 27372</strain>
    </source>
</reference>
<dbReference type="Proteomes" id="UP000248198">
    <property type="component" value="Unassembled WGS sequence"/>
</dbReference>
<feature type="signal peptide" evidence="2">
    <location>
        <begin position="1"/>
        <end position="19"/>
    </location>
</feature>
<proteinExistence type="predicted"/>
<evidence type="ECO:0000256" key="2">
    <source>
        <dbReference type="SAM" id="SignalP"/>
    </source>
</evidence>
<dbReference type="SUPFAM" id="SSF69318">
    <property type="entry name" value="Integrin alpha N-terminal domain"/>
    <property type="match status" value="1"/>
</dbReference>
<feature type="region of interest" description="Disordered" evidence="1">
    <location>
        <begin position="161"/>
        <end position="195"/>
    </location>
</feature>
<evidence type="ECO:0000313" key="4">
    <source>
        <dbReference type="Proteomes" id="UP000248198"/>
    </source>
</evidence>
<evidence type="ECO:0008006" key="5">
    <source>
        <dbReference type="Google" id="ProtNLM"/>
    </source>
</evidence>
<dbReference type="EMBL" id="QKLU01000003">
    <property type="protein sequence ID" value="PYF74798.1"/>
    <property type="molecule type" value="Genomic_DNA"/>
</dbReference>
<gene>
    <name evidence="3" type="ORF">B0O44_103244</name>
</gene>
<evidence type="ECO:0000313" key="3">
    <source>
        <dbReference type="EMBL" id="PYF74798.1"/>
    </source>
</evidence>
<keyword evidence="4" id="KW-1185">Reference proteome</keyword>
<dbReference type="AlphaFoldDB" id="A0A318UIC9"/>
<sequence>MKTILPLLLSFVFQLSASAQNNGKVVHLQQKNKLKEQLSRFLDKDQVLLDFKTGDLNNDGKPDVILIGTTETDNEKNRKVYLLICVGKDSFKVTATNSNIIGCAVCGGAGAGDPYRKIVLSKGGFSFVQLYGASDKTETTIAFKYNPKRKSWFLSKNNMRSYSSRPEENPGNEIKVVQTESRKGDYGKLKFEDYR</sequence>
<accession>A0A318UIC9</accession>
<organism evidence="3 4">
    <name type="scientific">Pedobacter nutrimenti</name>
    <dbReference type="NCBI Taxonomy" id="1241337"/>
    <lineage>
        <taxon>Bacteria</taxon>
        <taxon>Pseudomonadati</taxon>
        <taxon>Bacteroidota</taxon>
        <taxon>Sphingobacteriia</taxon>
        <taxon>Sphingobacteriales</taxon>
        <taxon>Sphingobacteriaceae</taxon>
        <taxon>Pedobacter</taxon>
    </lineage>
</organism>
<evidence type="ECO:0000256" key="1">
    <source>
        <dbReference type="SAM" id="MobiDB-lite"/>
    </source>
</evidence>
<comment type="caution">
    <text evidence="3">The sequence shown here is derived from an EMBL/GenBank/DDBJ whole genome shotgun (WGS) entry which is preliminary data.</text>
</comment>
<dbReference type="RefSeq" id="WP_110829589.1">
    <property type="nucleotide sequence ID" value="NZ_QKLU01000003.1"/>
</dbReference>